<keyword evidence="3" id="KW-1185">Reference proteome</keyword>
<feature type="domain" description="AraC effector-binding" evidence="1">
    <location>
        <begin position="1"/>
        <end position="142"/>
    </location>
</feature>
<dbReference type="RefSeq" id="WP_206574975.1">
    <property type="nucleotide sequence ID" value="NZ_JAFKCV010000011.1"/>
</dbReference>
<dbReference type="Pfam" id="PF14526">
    <property type="entry name" value="Cass2"/>
    <property type="match status" value="1"/>
</dbReference>
<dbReference type="InterPro" id="IPR029441">
    <property type="entry name" value="Cass2"/>
</dbReference>
<sequence>MEVIEHPKLLVVGLPVMANWHELWQKMPRAWQTLFARQEEIPHRRGCLDCSLDKREEQYLQLVGCQVSRLRPVPPQMQAVEIPAQRYLHHTHLGPTSAIAETFGLMYEWASVHGLQVGEFKLDRGYRADGRETEHDLYIGLNPVKPWREVR</sequence>
<comment type="caution">
    <text evidence="2">The sequence shown here is derived from an EMBL/GenBank/DDBJ whole genome shotgun (WGS) entry which is preliminary data.</text>
</comment>
<dbReference type="EMBL" id="JAFKCV010000011">
    <property type="protein sequence ID" value="MBN7826862.1"/>
    <property type="molecule type" value="Genomic_DNA"/>
</dbReference>
<dbReference type="SUPFAM" id="SSF55136">
    <property type="entry name" value="Probable bacterial effector-binding domain"/>
    <property type="match status" value="1"/>
</dbReference>
<dbReference type="Gene3D" id="3.20.80.10">
    <property type="entry name" value="Regulatory factor, effector binding domain"/>
    <property type="match status" value="1"/>
</dbReference>
<dbReference type="SMART" id="SM00871">
    <property type="entry name" value="AraC_E_bind"/>
    <property type="match status" value="1"/>
</dbReference>
<gene>
    <name evidence="2" type="ORF">J0A66_16620</name>
</gene>
<protein>
    <submittedName>
        <fullName evidence="2">GyrI-like domain-containing protein</fullName>
    </submittedName>
</protein>
<accession>A0A939ISL6</accession>
<evidence type="ECO:0000259" key="1">
    <source>
        <dbReference type="SMART" id="SM00871"/>
    </source>
</evidence>
<dbReference type="Proteomes" id="UP000664654">
    <property type="component" value="Unassembled WGS sequence"/>
</dbReference>
<proteinExistence type="predicted"/>
<organism evidence="2 3">
    <name type="scientific">Bowmanella dokdonensis</name>
    <dbReference type="NCBI Taxonomy" id="751969"/>
    <lineage>
        <taxon>Bacteria</taxon>
        <taxon>Pseudomonadati</taxon>
        <taxon>Pseudomonadota</taxon>
        <taxon>Gammaproteobacteria</taxon>
        <taxon>Alteromonadales</taxon>
        <taxon>Alteromonadaceae</taxon>
        <taxon>Bowmanella</taxon>
    </lineage>
</organism>
<evidence type="ECO:0000313" key="3">
    <source>
        <dbReference type="Proteomes" id="UP000664654"/>
    </source>
</evidence>
<dbReference type="InterPro" id="IPR011256">
    <property type="entry name" value="Reg_factor_effector_dom_sf"/>
</dbReference>
<dbReference type="AlphaFoldDB" id="A0A939ISL6"/>
<name>A0A939ISL6_9ALTE</name>
<reference evidence="2" key="1">
    <citation type="submission" date="2021-03" db="EMBL/GenBank/DDBJ databases">
        <title>novel species isolated from a fishpond in China.</title>
        <authorList>
            <person name="Lu H."/>
            <person name="Cai Z."/>
        </authorList>
    </citation>
    <scope>NUCLEOTIDE SEQUENCE</scope>
    <source>
        <strain evidence="2">JCM 30855</strain>
    </source>
</reference>
<evidence type="ECO:0000313" key="2">
    <source>
        <dbReference type="EMBL" id="MBN7826862.1"/>
    </source>
</evidence>
<dbReference type="InterPro" id="IPR010499">
    <property type="entry name" value="AraC_E-bd"/>
</dbReference>